<evidence type="ECO:0000256" key="1">
    <source>
        <dbReference type="SAM" id="Phobius"/>
    </source>
</evidence>
<accession>A0A3A9I7D3</accession>
<dbReference type="RefSeq" id="WP_120416137.1">
    <property type="nucleotide sequence ID" value="NZ_RAWX01000005.1"/>
</dbReference>
<name>A0A3A9I7D3_AERVE</name>
<evidence type="ECO:0000313" key="2">
    <source>
        <dbReference type="EMBL" id="RKJ85680.1"/>
    </source>
</evidence>
<proteinExistence type="predicted"/>
<keyword evidence="1" id="KW-0812">Transmembrane</keyword>
<organism evidence="2 3">
    <name type="scientific">Aeromonas veronii</name>
    <dbReference type="NCBI Taxonomy" id="654"/>
    <lineage>
        <taxon>Bacteria</taxon>
        <taxon>Pseudomonadati</taxon>
        <taxon>Pseudomonadota</taxon>
        <taxon>Gammaproteobacteria</taxon>
        <taxon>Aeromonadales</taxon>
        <taxon>Aeromonadaceae</taxon>
        <taxon>Aeromonas</taxon>
    </lineage>
</organism>
<keyword evidence="1" id="KW-1133">Transmembrane helix</keyword>
<dbReference type="Proteomes" id="UP000281725">
    <property type="component" value="Unassembled WGS sequence"/>
</dbReference>
<dbReference type="AlphaFoldDB" id="A0A3A9I7D3"/>
<evidence type="ECO:0000313" key="3">
    <source>
        <dbReference type="Proteomes" id="UP000281725"/>
    </source>
</evidence>
<keyword evidence="1" id="KW-0472">Membrane</keyword>
<comment type="caution">
    <text evidence="2">The sequence shown here is derived from an EMBL/GenBank/DDBJ whole genome shotgun (WGS) entry which is preliminary data.</text>
</comment>
<gene>
    <name evidence="2" type="ORF">D6R50_21030</name>
</gene>
<feature type="transmembrane region" description="Helical" evidence="1">
    <location>
        <begin position="87"/>
        <end position="113"/>
    </location>
</feature>
<reference evidence="2 3" key="1">
    <citation type="submission" date="2018-09" db="EMBL/GenBank/DDBJ databases">
        <title>Genome sequencing of Aeromonas veronii MS-17-88.</title>
        <authorList>
            <person name="Tekedar H.C."/>
            <person name="Arick M.A."/>
            <person name="Hsu C.-Y."/>
            <person name="Thrash A."/>
            <person name="Karsi A."/>
            <person name="Lawrence M.L."/>
            <person name="Abdelhamed H."/>
        </authorList>
    </citation>
    <scope>NUCLEOTIDE SEQUENCE [LARGE SCALE GENOMIC DNA]</scope>
    <source>
        <strain evidence="2 3">MS 17-88</strain>
    </source>
</reference>
<sequence length="126" mass="14018">MRFEVKHPEFKSQRLTIETAKIFHKSKLLLNGTVVNTQKGLCTVTADSGAATSLQLKYRWFDPVPKIKIGEEVVEIVSPMRWFEYTWIMALPFGLVVTGGTLGGLCGAVAVHVSCRAFRSDRGFTV</sequence>
<protein>
    <submittedName>
        <fullName evidence="2">Uncharacterized protein</fullName>
    </submittedName>
</protein>
<dbReference type="EMBL" id="RAWX01000005">
    <property type="protein sequence ID" value="RKJ85680.1"/>
    <property type="molecule type" value="Genomic_DNA"/>
</dbReference>